<dbReference type="PROSITE" id="PS51123">
    <property type="entry name" value="OMPA_2"/>
    <property type="match status" value="1"/>
</dbReference>
<evidence type="ECO:0000313" key="7">
    <source>
        <dbReference type="Proteomes" id="UP000564704"/>
    </source>
</evidence>
<dbReference type="GO" id="GO:0009279">
    <property type="term" value="C:cell outer membrane"/>
    <property type="evidence" value="ECO:0007669"/>
    <property type="project" value="UniProtKB-SubCell"/>
</dbReference>
<organism evidence="6 7">
    <name type="scientific">Roseovarius bejariae</name>
    <dbReference type="NCBI Taxonomy" id="2576383"/>
    <lineage>
        <taxon>Bacteria</taxon>
        <taxon>Pseudomonadati</taxon>
        <taxon>Pseudomonadota</taxon>
        <taxon>Alphaproteobacteria</taxon>
        <taxon>Rhodobacterales</taxon>
        <taxon>Roseobacteraceae</taxon>
        <taxon>Roseovarius</taxon>
    </lineage>
</organism>
<keyword evidence="7" id="KW-1185">Reference proteome</keyword>
<dbReference type="Gene3D" id="3.30.1330.60">
    <property type="entry name" value="OmpA-like domain"/>
    <property type="match status" value="1"/>
</dbReference>
<evidence type="ECO:0000256" key="2">
    <source>
        <dbReference type="ARBA" id="ARBA00023136"/>
    </source>
</evidence>
<dbReference type="AlphaFoldDB" id="A0A844CRG6"/>
<dbReference type="PANTHER" id="PTHR30329">
    <property type="entry name" value="STATOR ELEMENT OF FLAGELLAR MOTOR COMPLEX"/>
    <property type="match status" value="1"/>
</dbReference>
<dbReference type="InterPro" id="IPR006665">
    <property type="entry name" value="OmpA-like"/>
</dbReference>
<evidence type="ECO:0000256" key="1">
    <source>
        <dbReference type="ARBA" id="ARBA00004442"/>
    </source>
</evidence>
<protein>
    <submittedName>
        <fullName evidence="6">OmpA family protein</fullName>
    </submittedName>
</protein>
<evidence type="ECO:0000259" key="5">
    <source>
        <dbReference type="PROSITE" id="PS51123"/>
    </source>
</evidence>
<feature type="domain" description="OmpA-like" evidence="5">
    <location>
        <begin position="163"/>
        <end position="280"/>
    </location>
</feature>
<name>A0A844CRG6_9RHOB</name>
<dbReference type="InterPro" id="IPR036737">
    <property type="entry name" value="OmpA-like_sf"/>
</dbReference>
<dbReference type="EMBL" id="SZWE01000001">
    <property type="protein sequence ID" value="MRU16045.1"/>
    <property type="molecule type" value="Genomic_DNA"/>
</dbReference>
<dbReference type="InterPro" id="IPR006664">
    <property type="entry name" value="OMP_bac"/>
</dbReference>
<evidence type="ECO:0000256" key="4">
    <source>
        <dbReference type="PROSITE-ProRule" id="PRU00473"/>
    </source>
</evidence>
<accession>A0A844CRG6</accession>
<dbReference type="CDD" id="cd07185">
    <property type="entry name" value="OmpA_C-like"/>
    <property type="match status" value="1"/>
</dbReference>
<dbReference type="Proteomes" id="UP000564704">
    <property type="component" value="Unassembled WGS sequence"/>
</dbReference>
<dbReference type="PRINTS" id="PR01021">
    <property type="entry name" value="OMPADOMAIN"/>
</dbReference>
<dbReference type="SUPFAM" id="SSF103088">
    <property type="entry name" value="OmpA-like"/>
    <property type="match status" value="1"/>
</dbReference>
<keyword evidence="3" id="KW-0998">Cell outer membrane</keyword>
<dbReference type="OrthoDB" id="9792021at2"/>
<proteinExistence type="predicted"/>
<keyword evidence="2 4" id="KW-0472">Membrane</keyword>
<dbReference type="PANTHER" id="PTHR30329:SF21">
    <property type="entry name" value="LIPOPROTEIN YIAD-RELATED"/>
    <property type="match status" value="1"/>
</dbReference>
<evidence type="ECO:0000256" key="3">
    <source>
        <dbReference type="ARBA" id="ARBA00023237"/>
    </source>
</evidence>
<sequence>MTREKLDKAGTYRLPIGPYTEGHLPTLEVEGRVTQQAWRLEAQGMTTLQIIAPLRENLKNQGYDILLDCSGAECGGFDFRFNTPVLPAPDMFVDLFDYRFLSARKADDGAEPDYLSLMVSRSGATGYVQLLHVQPNGGAALSVNPSTPLPGERTDTPLVQSLVTHGHVSLADLDFATGSSELGPGPFASLQALAAFLHADPARRVTLVGHTDTVGALDRNIALSKRRAAAVLERLVSAHGVPRAQIAAEGMGYLAPIASNLTPEGREANRRVEAVLLNTE</sequence>
<evidence type="ECO:0000313" key="6">
    <source>
        <dbReference type="EMBL" id="MRU16045.1"/>
    </source>
</evidence>
<comment type="caution">
    <text evidence="6">The sequence shown here is derived from an EMBL/GenBank/DDBJ whole genome shotgun (WGS) entry which is preliminary data.</text>
</comment>
<dbReference type="InterPro" id="IPR050330">
    <property type="entry name" value="Bact_OuterMem_StrucFunc"/>
</dbReference>
<dbReference type="Pfam" id="PF00691">
    <property type="entry name" value="OmpA"/>
    <property type="match status" value="1"/>
</dbReference>
<reference evidence="6 7" key="1">
    <citation type="submission" date="2019-05" db="EMBL/GenBank/DDBJ databases">
        <title>Roseovarius bejariae sp. nov., a moderately halophylic bacterium isolated from a saline soil in Rambla Salada (Murcia).</title>
        <authorList>
            <person name="Castro D.J."/>
            <person name="Gomez-Altuve A."/>
            <person name="Reina J.C."/>
            <person name="Rodriguez M."/>
            <person name="Sampedro I."/>
            <person name="Llamas I."/>
            <person name="Martinez-Checa F."/>
        </authorList>
    </citation>
    <scope>NUCLEOTIDE SEQUENCE [LARGE SCALE GENOMIC DNA]</scope>
    <source>
        <strain evidence="6 7">A21</strain>
    </source>
</reference>
<gene>
    <name evidence="6" type="ORF">FDP25_11455</name>
</gene>
<comment type="subcellular location">
    <subcellularLocation>
        <location evidence="1">Cell outer membrane</location>
    </subcellularLocation>
</comment>